<name>A0A850TFG7_9BACT</name>
<evidence type="ECO:0000313" key="2">
    <source>
        <dbReference type="Proteomes" id="UP000553343"/>
    </source>
</evidence>
<keyword evidence="2" id="KW-1185">Reference proteome</keyword>
<dbReference type="AlphaFoldDB" id="A0A850TFG7"/>
<protein>
    <submittedName>
        <fullName evidence="1">Uncharacterized protein</fullName>
    </submittedName>
</protein>
<accession>A0A850TFG7</accession>
<comment type="caution">
    <text evidence="1">The sequence shown here is derived from an EMBL/GenBank/DDBJ whole genome shotgun (WGS) entry which is preliminary data.</text>
</comment>
<gene>
    <name evidence="1" type="ORF">HXW94_14595</name>
</gene>
<dbReference type="Proteomes" id="UP000553343">
    <property type="component" value="Unassembled WGS sequence"/>
</dbReference>
<dbReference type="EMBL" id="JACADJ010000062">
    <property type="protein sequence ID" value="NWH06196.1"/>
    <property type="molecule type" value="Genomic_DNA"/>
</dbReference>
<evidence type="ECO:0000313" key="1">
    <source>
        <dbReference type="EMBL" id="NWH06196.1"/>
    </source>
</evidence>
<sequence length="70" mass="8402">MEHKVAFFKPYPLKKGQKIRLEDSPLQGDWEVVDVTKLKVTIRCPITKKELTKDRFFFFTETKKAQWPME</sequence>
<organism evidence="1 2">
    <name type="scientific">Desulfobacter latus</name>
    <dbReference type="NCBI Taxonomy" id="2292"/>
    <lineage>
        <taxon>Bacteria</taxon>
        <taxon>Pseudomonadati</taxon>
        <taxon>Thermodesulfobacteriota</taxon>
        <taxon>Desulfobacteria</taxon>
        <taxon>Desulfobacterales</taxon>
        <taxon>Desulfobacteraceae</taxon>
        <taxon>Desulfobacter</taxon>
    </lineage>
</organism>
<proteinExistence type="predicted"/>
<dbReference type="RefSeq" id="WP_178367646.1">
    <property type="nucleotide sequence ID" value="NZ_JACADJ010000062.1"/>
</dbReference>
<reference evidence="1 2" key="1">
    <citation type="submission" date="2020-06" db="EMBL/GenBank/DDBJ databases">
        <title>High-quality draft genome of sulfate reducer Desulfobacter latus type strain AcrS2 isolated from marine sediment.</title>
        <authorList>
            <person name="Hoppe M."/>
            <person name="Larsen C.K."/>
            <person name="Marshall I.P.G."/>
            <person name="Schramm A."/>
            <person name="Marietou A.G."/>
        </authorList>
    </citation>
    <scope>NUCLEOTIDE SEQUENCE [LARGE SCALE GENOMIC DNA]</scope>
    <source>
        <strain evidence="1 2">AcRS2</strain>
    </source>
</reference>